<feature type="transmembrane region" description="Helical" evidence="2">
    <location>
        <begin position="121"/>
        <end position="142"/>
    </location>
</feature>
<feature type="transmembrane region" description="Helical" evidence="2">
    <location>
        <begin position="909"/>
        <end position="928"/>
    </location>
</feature>
<protein>
    <submittedName>
        <fullName evidence="3">DUF2339 domain-containing protein</fullName>
    </submittedName>
</protein>
<feature type="transmembrane region" description="Helical" evidence="2">
    <location>
        <begin position="6"/>
        <end position="25"/>
    </location>
</feature>
<feature type="transmembrane region" description="Helical" evidence="2">
    <location>
        <begin position="959"/>
        <end position="979"/>
    </location>
</feature>
<evidence type="ECO:0000313" key="3">
    <source>
        <dbReference type="EMBL" id="TGK21208.1"/>
    </source>
</evidence>
<dbReference type="InterPro" id="IPR019286">
    <property type="entry name" value="DUF2339_TM"/>
</dbReference>
<feature type="transmembrane region" description="Helical" evidence="2">
    <location>
        <begin position="885"/>
        <end position="903"/>
    </location>
</feature>
<name>A0A4R9GSN1_9LEPT</name>
<evidence type="ECO:0000256" key="1">
    <source>
        <dbReference type="SAM" id="MobiDB-lite"/>
    </source>
</evidence>
<feature type="transmembrane region" description="Helical" evidence="2">
    <location>
        <begin position="780"/>
        <end position="800"/>
    </location>
</feature>
<dbReference type="PANTHER" id="PTHR38434">
    <property type="entry name" value="BLL2549 PROTEIN"/>
    <property type="match status" value="1"/>
</dbReference>
<feature type="transmembrane region" description="Helical" evidence="2">
    <location>
        <begin position="595"/>
        <end position="611"/>
    </location>
</feature>
<proteinExistence type="predicted"/>
<gene>
    <name evidence="3" type="ORF">EHO61_05005</name>
</gene>
<sequence>MLEFFGFVGFLVLVFFFVYPLLLGVRVKELKGRLKELENRIDELESGKFVSVPKEVPKPQTPVREKKSTLTTSSPPASVFPEKREPSPILEPADSSTIRFYTSFWKSSLWEKIEKSLAQNWTGIFGTIILVMGVGFLGIYAALKMSPFLRFLMVLGIAGGLFACSIYLSTREFWKQIAYWLRSAAGAVVLFACLGSVSFQGMKWVETESLGLLLVLLGVFVNLSLAWFASFQKFASLHIVLSLLALAILPMTDLVYGVAIGVSVFGLFLSYRFKWEYHLIYSVLSFAAINFLYREHVFSSGADPESIGRMYGMIGTLLVGSVSVLVHYRKIYSSLAFDKLAFLSHFASWFATAIGFAFYATGSKWNAPILVLAAIFVFLHARRARAAGIRWLYLTDTLVSLGIAFLGVIFLSRWELHYLSINLILGFLFFSFFFVASEEREETLTRVGGALLHFSLFFFLILLWFFKTEENGDLRSFLCLSTSLGMISLSLMTQVLDSIRYSDRSNSWDDIYGFSKKLKVSPAGILCGFLLSALCFETAGEIRDLWVLSCLGILLLFLRQRTDWNGLGIGIFPFAIAVHLLAFSSWENLGAVDRFLRVLPVIVFCFSAIPLSKIRGIDSGDKYLSQPGVVLFSLHLALQIFVLGNPTSSFLPGIVWLLFSLFYLELYRFLMGKKGDSFSGWKRGFSEAAPIWAFFALVFVGLFLGAHILVHLQSEFSVGFLKVRLLVQIFAICAFVYWACTTVSSEEKNPIWFRNCLPLFWELALVVLITAVSLEVPSTWLPVAWILLAFLTEAVSKTVFSVSRFHFYSLVLFWLSCGHTAFLSSSNVTPSLFWADQEWVGGLISLFFQTGYLILIYLRPSFRPQSSEGFPFLVDRFAEKIEARVNMMIFYPLFITVALFLFWSFDTAFLTLLWMTEVFVVFLVGLFLRESHFRYASLTAMMLCLLRLIFWDLSKSSTITRAFVFLGVGGILILMNTLYGKYKVSEGKKSDVQ</sequence>
<dbReference type="AlphaFoldDB" id="A0A4R9GSN1"/>
<feature type="transmembrane region" description="Helical" evidence="2">
    <location>
        <begin position="623"/>
        <end position="644"/>
    </location>
</feature>
<feature type="transmembrane region" description="Helical" evidence="2">
    <location>
        <begin position="716"/>
        <end position="740"/>
    </location>
</feature>
<feature type="transmembrane region" description="Helical" evidence="2">
    <location>
        <begin position="211"/>
        <end position="231"/>
    </location>
</feature>
<keyword evidence="4" id="KW-1185">Reference proteome</keyword>
<feature type="transmembrane region" description="Helical" evidence="2">
    <location>
        <begin position="310"/>
        <end position="328"/>
    </location>
</feature>
<organism evidence="3 4">
    <name type="scientific">Leptospira fluminis</name>
    <dbReference type="NCBI Taxonomy" id="2484979"/>
    <lineage>
        <taxon>Bacteria</taxon>
        <taxon>Pseudomonadati</taxon>
        <taxon>Spirochaetota</taxon>
        <taxon>Spirochaetia</taxon>
        <taxon>Leptospirales</taxon>
        <taxon>Leptospiraceae</taxon>
        <taxon>Leptospira</taxon>
    </lineage>
</organism>
<evidence type="ECO:0000313" key="4">
    <source>
        <dbReference type="Proteomes" id="UP000297855"/>
    </source>
</evidence>
<feature type="transmembrane region" description="Helical" evidence="2">
    <location>
        <begin position="365"/>
        <end position="381"/>
    </location>
</feature>
<feature type="transmembrane region" description="Helical" evidence="2">
    <location>
        <begin position="565"/>
        <end position="583"/>
    </location>
</feature>
<keyword evidence="2" id="KW-0812">Transmembrane</keyword>
<feature type="transmembrane region" description="Helical" evidence="2">
    <location>
        <begin position="752"/>
        <end position="774"/>
    </location>
</feature>
<feature type="transmembrane region" description="Helical" evidence="2">
    <location>
        <begin position="340"/>
        <end position="359"/>
    </location>
</feature>
<feature type="transmembrane region" description="Helical" evidence="2">
    <location>
        <begin position="935"/>
        <end position="953"/>
    </location>
</feature>
<dbReference type="PANTHER" id="PTHR38434:SF1">
    <property type="entry name" value="BLL2549 PROTEIN"/>
    <property type="match status" value="1"/>
</dbReference>
<feature type="transmembrane region" description="Helical" evidence="2">
    <location>
        <begin position="393"/>
        <end position="411"/>
    </location>
</feature>
<dbReference type="RefSeq" id="WP_135812496.1">
    <property type="nucleotide sequence ID" value="NZ_RQEV01000003.1"/>
</dbReference>
<dbReference type="Proteomes" id="UP000297855">
    <property type="component" value="Unassembled WGS sequence"/>
</dbReference>
<comment type="caution">
    <text evidence="3">The sequence shown here is derived from an EMBL/GenBank/DDBJ whole genome shotgun (WGS) entry which is preliminary data.</text>
</comment>
<dbReference type="OrthoDB" id="344929at2"/>
<feature type="region of interest" description="Disordered" evidence="1">
    <location>
        <begin position="55"/>
        <end position="87"/>
    </location>
</feature>
<keyword evidence="2" id="KW-1133">Transmembrane helix</keyword>
<feature type="transmembrane region" description="Helical" evidence="2">
    <location>
        <begin position="839"/>
        <end position="858"/>
    </location>
</feature>
<feature type="transmembrane region" description="Helical" evidence="2">
    <location>
        <begin position="650"/>
        <end position="670"/>
    </location>
</feature>
<feature type="transmembrane region" description="Helical" evidence="2">
    <location>
        <begin position="691"/>
        <end position="710"/>
    </location>
</feature>
<reference evidence="3" key="1">
    <citation type="journal article" date="2019" name="PLoS Negl. Trop. Dis.">
        <title>Revisiting the worldwide diversity of Leptospira species in the environment.</title>
        <authorList>
            <person name="Vincent A.T."/>
            <person name="Schiettekatte O."/>
            <person name="Bourhy P."/>
            <person name="Veyrier F.J."/>
            <person name="Picardeau M."/>
        </authorList>
    </citation>
    <scope>NUCLEOTIDE SEQUENCE [LARGE SCALE GENOMIC DNA]</scope>
    <source>
        <strain evidence="3">SCS5</strain>
    </source>
</reference>
<evidence type="ECO:0000256" key="2">
    <source>
        <dbReference type="SAM" id="Phobius"/>
    </source>
</evidence>
<feature type="transmembrane region" description="Helical" evidence="2">
    <location>
        <begin position="447"/>
        <end position="466"/>
    </location>
</feature>
<feature type="transmembrane region" description="Helical" evidence="2">
    <location>
        <begin position="148"/>
        <end position="168"/>
    </location>
</feature>
<dbReference type="EMBL" id="RQEV01000003">
    <property type="protein sequence ID" value="TGK21208.1"/>
    <property type="molecule type" value="Genomic_DNA"/>
</dbReference>
<feature type="transmembrane region" description="Helical" evidence="2">
    <location>
        <begin position="243"/>
        <end position="269"/>
    </location>
</feature>
<feature type="transmembrane region" description="Helical" evidence="2">
    <location>
        <begin position="417"/>
        <end position="435"/>
    </location>
</feature>
<keyword evidence="2" id="KW-0472">Membrane</keyword>
<accession>A0A4R9GSN1</accession>
<feature type="transmembrane region" description="Helical" evidence="2">
    <location>
        <begin position="807"/>
        <end position="827"/>
    </location>
</feature>
<feature type="transmembrane region" description="Helical" evidence="2">
    <location>
        <begin position="180"/>
        <end position="199"/>
    </location>
</feature>